<organism evidence="2 3">
    <name type="scientific">Symbiobacterium thermophilum (strain DSM 24528 / JCM 14929 / IAM 14863 / T)</name>
    <dbReference type="NCBI Taxonomy" id="292459"/>
    <lineage>
        <taxon>Bacteria</taxon>
        <taxon>Bacillati</taxon>
        <taxon>Bacillota</taxon>
        <taxon>Clostridia</taxon>
        <taxon>Eubacteriales</taxon>
        <taxon>Symbiobacteriaceae</taxon>
        <taxon>Symbiobacterium</taxon>
    </lineage>
</organism>
<evidence type="ECO:0000259" key="1">
    <source>
        <dbReference type="Pfam" id="PF18735"/>
    </source>
</evidence>
<accession>Q67MD8</accession>
<gene>
    <name evidence="2" type="ordered locus">STH2170</name>
</gene>
<feature type="domain" description="RiboL-PSP-HEPN" evidence="1">
    <location>
        <begin position="7"/>
        <end position="173"/>
    </location>
</feature>
<dbReference type="EMBL" id="AP006840">
    <property type="protein sequence ID" value="BAD41155.1"/>
    <property type="molecule type" value="Genomic_DNA"/>
</dbReference>
<dbReference type="AlphaFoldDB" id="Q67MD8"/>
<keyword evidence="3" id="KW-1185">Reference proteome</keyword>
<evidence type="ECO:0000313" key="2">
    <source>
        <dbReference type="EMBL" id="BAD41155.1"/>
    </source>
</evidence>
<dbReference type="InterPro" id="IPR041519">
    <property type="entry name" value="HEPN_RiboL-PSP"/>
</dbReference>
<reference evidence="2 3" key="1">
    <citation type="journal article" date="2004" name="Nucleic Acids Res.">
        <title>Genome sequence of Symbiobacterium thermophilum, an uncultivable bacterium that depends on microbial commensalism.</title>
        <authorList>
            <person name="Ueda K."/>
            <person name="Yamashita A."/>
            <person name="Ishikawa J."/>
            <person name="Shimada M."/>
            <person name="Watsuji T."/>
            <person name="Morimura K."/>
            <person name="Ikeda H."/>
            <person name="Hattori M."/>
            <person name="Beppu T."/>
        </authorList>
    </citation>
    <scope>NUCLEOTIDE SEQUENCE [LARGE SCALE GENOMIC DNA]</scope>
    <source>
        <strain evidence="3">T / IAM 14863</strain>
    </source>
</reference>
<dbReference type="eggNOG" id="ENOG5032SV9">
    <property type="taxonomic scope" value="Bacteria"/>
</dbReference>
<dbReference type="Pfam" id="PF18735">
    <property type="entry name" value="HEPN_RiboL-PSP"/>
    <property type="match status" value="1"/>
</dbReference>
<name>Q67MD8_SYMTH</name>
<dbReference type="HOGENOM" id="CLU_100981_1_0_9"/>
<dbReference type="Proteomes" id="UP000000417">
    <property type="component" value="Chromosome"/>
</dbReference>
<evidence type="ECO:0000313" key="3">
    <source>
        <dbReference type="Proteomes" id="UP000000417"/>
    </source>
</evidence>
<dbReference type="KEGG" id="sth:STH2170"/>
<protein>
    <recommendedName>
        <fullName evidence="1">RiboL-PSP-HEPN domain-containing protein</fullName>
    </recommendedName>
</protein>
<sequence>MEACKRDHLRKLWLRAAVPILYAHWEGYIKLAAQAYLAYVASKGLRYCDLQFNFVAVARLGDIQQAARTKQAEKHVQLVESFIRFDTEQARIPTEGIIDTASNLNSEVLSNVLCTIGLPYDEYWRAKAVKIDRSLLGLRNGIAHGERREVTLDEYRELHELVIDCLEYMKRMVEAYCENRWYLRGSALDKRMA</sequence>
<proteinExistence type="predicted"/>